<dbReference type="Pfam" id="PF04122">
    <property type="entry name" value="CW_binding_2"/>
    <property type="match status" value="1"/>
</dbReference>
<name>A0A518VAQ2_BRELA</name>
<protein>
    <submittedName>
        <fullName evidence="1">Cell wall-binding repeat-containing protein</fullName>
    </submittedName>
</protein>
<dbReference type="AlphaFoldDB" id="A0A518VAQ2"/>
<dbReference type="Proteomes" id="UP000319432">
    <property type="component" value="Chromosome"/>
</dbReference>
<dbReference type="InterPro" id="IPR007253">
    <property type="entry name" value="Cell_wall-bd_2"/>
</dbReference>
<proteinExistence type="predicted"/>
<sequence length="351" mass="39492">MFSANTVDTTRIWGDHDLAVMINSLQMAYPGFPRTTVSWKPNALVLTPITAFPFAFTASSLVHHPNNAPIMLVPERLTEELTNEILRLHPEGKDVPAQVFLIGPVSETIERQVRNLGLSTVRIGSQNPYETSVAVSNYRLTYPPMSEQGKNNLFLLSGETFAESMFAPNYAMHEGLPILLTKRTELSPIVLQFLTEHQRMNAYLVGSESTISLEVEALVRRTIRGNVVRITGNSPYENSVNFSRFFDPQTEVGWNRNQPGRGDAFSFVTASDWRTAIFSGLFSHLGKHAPLLLTEYDQLPRVVLSYLQHLNPHRSGSTQPPYMHGYVFGNFDALSYQTQVNIEEAIILREH</sequence>
<organism evidence="1 2">
    <name type="scientific">Brevibacillus laterosporus</name>
    <name type="common">Bacillus laterosporus</name>
    <dbReference type="NCBI Taxonomy" id="1465"/>
    <lineage>
        <taxon>Bacteria</taxon>
        <taxon>Bacillati</taxon>
        <taxon>Bacillota</taxon>
        <taxon>Bacilli</taxon>
        <taxon>Bacillales</taxon>
        <taxon>Paenibacillaceae</taxon>
        <taxon>Brevibacillus</taxon>
    </lineage>
</organism>
<evidence type="ECO:0000313" key="2">
    <source>
        <dbReference type="Proteomes" id="UP000319432"/>
    </source>
</evidence>
<dbReference type="EMBL" id="CP033464">
    <property type="protein sequence ID" value="QDX94081.1"/>
    <property type="molecule type" value="Genomic_DNA"/>
</dbReference>
<dbReference type="OrthoDB" id="1399160at2"/>
<keyword evidence="2" id="KW-1185">Reference proteome</keyword>
<reference evidence="1 2" key="1">
    <citation type="submission" date="2018-11" db="EMBL/GenBank/DDBJ databases">
        <title>Phylogenetic determinants of toxin gene distribution in genomes of Brevibacillus laterosporus.</title>
        <authorList>
            <person name="Glare T.R."/>
            <person name="Durrant A."/>
            <person name="Berry C."/>
            <person name="Palma L."/>
            <person name="Ormskirk M."/>
            <person name="Cox M.O."/>
        </authorList>
    </citation>
    <scope>NUCLEOTIDE SEQUENCE [LARGE SCALE GENOMIC DNA]</scope>
    <source>
        <strain evidence="1 2">1821L</strain>
    </source>
</reference>
<accession>A0A518VAQ2</accession>
<gene>
    <name evidence="1" type="ORF">EEL30_18390</name>
</gene>
<evidence type="ECO:0000313" key="1">
    <source>
        <dbReference type="EMBL" id="QDX94081.1"/>
    </source>
</evidence>